<evidence type="ECO:0000313" key="3">
    <source>
        <dbReference type="EMBL" id="GFP28139.1"/>
    </source>
</evidence>
<feature type="domain" description="HTH HARE-type" evidence="2">
    <location>
        <begin position="3"/>
        <end position="76"/>
    </location>
</feature>
<evidence type="ECO:0000313" key="5">
    <source>
        <dbReference type="EMBL" id="GFP35787.1"/>
    </source>
</evidence>
<evidence type="ECO:0000313" key="4">
    <source>
        <dbReference type="EMBL" id="GFP32115.1"/>
    </source>
</evidence>
<keyword evidence="1" id="KW-0804">Transcription</keyword>
<evidence type="ECO:0000313" key="8">
    <source>
        <dbReference type="Proteomes" id="UP000591948"/>
    </source>
</evidence>
<dbReference type="EMBL" id="BLRY01000123">
    <property type="protein sequence ID" value="GFP28139.1"/>
    <property type="molecule type" value="Genomic_DNA"/>
</dbReference>
<dbReference type="InterPro" id="IPR007759">
    <property type="entry name" value="Asxl_HARE-HTH"/>
</dbReference>
<dbReference type="Proteomes" id="UP000591948">
    <property type="component" value="Unassembled WGS sequence"/>
</dbReference>
<keyword evidence="8" id="KW-1185">Reference proteome</keyword>
<evidence type="ECO:0000313" key="6">
    <source>
        <dbReference type="Proteomes" id="UP000568877"/>
    </source>
</evidence>
<evidence type="ECO:0000256" key="1">
    <source>
        <dbReference type="ARBA" id="ARBA00023163"/>
    </source>
</evidence>
<comment type="caution">
    <text evidence="3">The sequence shown here is derived from an EMBL/GenBank/DDBJ whole genome shotgun (WGS) entry which is preliminary data.</text>
</comment>
<proteinExistence type="predicted"/>
<dbReference type="AlphaFoldDB" id="A0A6V8P682"/>
<dbReference type="EMBL" id="BLSB01000218">
    <property type="protein sequence ID" value="GFP35787.1"/>
    <property type="molecule type" value="Genomic_DNA"/>
</dbReference>
<dbReference type="RefSeq" id="WP_176233654.1">
    <property type="nucleotide sequence ID" value="NZ_BLRY01000123.1"/>
</dbReference>
<dbReference type="EMBL" id="BLSA01000034">
    <property type="protein sequence ID" value="GFP32115.1"/>
    <property type="molecule type" value="Genomic_DNA"/>
</dbReference>
<reference evidence="6 7" key="1">
    <citation type="journal article" date="2020" name="Front. Microbiol.">
        <title>Single-cell genomics of novel Actinobacteria with the Wood-Ljungdahl pathway discovered in a serpentinizing system.</title>
        <authorList>
            <person name="Merino N."/>
            <person name="Kawai M."/>
            <person name="Boyd E.S."/>
            <person name="Colman D.R."/>
            <person name="McGlynn S.E."/>
            <person name="Nealson K.H."/>
            <person name="Kurokawa K."/>
            <person name="Hongoh Y."/>
        </authorList>
    </citation>
    <scope>NUCLEOTIDE SEQUENCE [LARGE SCALE GENOMIC DNA]</scope>
    <source>
        <strain evidence="3 8">S33</strain>
        <strain evidence="4 6">S42</strain>
        <strain evidence="5 7">S43</strain>
    </source>
</reference>
<dbReference type="GO" id="GO:0006355">
    <property type="term" value="P:regulation of DNA-templated transcription"/>
    <property type="evidence" value="ECO:0007669"/>
    <property type="project" value="InterPro"/>
</dbReference>
<gene>
    <name evidence="3" type="ORF">HKBW3S33_01556</name>
    <name evidence="4" type="ORF">HKBW3S42_00420</name>
    <name evidence="5" type="ORF">HKBW3S43_01575</name>
</gene>
<dbReference type="Proteomes" id="UP000576480">
    <property type="component" value="Unassembled WGS sequence"/>
</dbReference>
<dbReference type="Proteomes" id="UP000568877">
    <property type="component" value="Unassembled WGS sequence"/>
</dbReference>
<accession>A0A6V8P682</accession>
<protein>
    <recommendedName>
        <fullName evidence="2">HTH HARE-type domain-containing protein</fullName>
    </recommendedName>
</protein>
<evidence type="ECO:0000313" key="7">
    <source>
        <dbReference type="Proteomes" id="UP000576480"/>
    </source>
</evidence>
<dbReference type="Pfam" id="PF05066">
    <property type="entry name" value="HARE-HTH"/>
    <property type="match status" value="1"/>
</dbReference>
<evidence type="ECO:0000259" key="2">
    <source>
        <dbReference type="PROSITE" id="PS51913"/>
    </source>
</evidence>
<name>A0A6V8P682_9ACTN</name>
<organism evidence="3 8">
    <name type="scientific">Candidatus Hakubella thermalkaliphila</name>
    <dbReference type="NCBI Taxonomy" id="2754717"/>
    <lineage>
        <taxon>Bacteria</taxon>
        <taxon>Bacillati</taxon>
        <taxon>Actinomycetota</taxon>
        <taxon>Actinomycetota incertae sedis</taxon>
        <taxon>Candidatus Hakubellales</taxon>
        <taxon>Candidatus Hakubellaceae</taxon>
        <taxon>Candidatus Hakubella</taxon>
    </lineage>
</organism>
<sequence>MSLSFLDAAYEILKIENRPLSSKDIALKAIKVGILKTKGKTPGVSINVCLHTDIYNKGVRNNYWEFYQKRMRLSDDKILRSVHKHEREIKAFLNGKLPGDTGYEQICQWIHFCYLLEMYWEGKELFKMLSEDEIPEGPYNWAKKLAEACELKVRT</sequence>
<dbReference type="PROSITE" id="PS51913">
    <property type="entry name" value="HTH_HARE"/>
    <property type="match status" value="1"/>
</dbReference>